<dbReference type="EMBL" id="FLLR01000046">
    <property type="protein sequence ID" value="SBO14617.1"/>
    <property type="molecule type" value="Genomic_DNA"/>
</dbReference>
<evidence type="ECO:0000313" key="1">
    <source>
        <dbReference type="EMBL" id="SBO14617.1"/>
    </source>
</evidence>
<proteinExistence type="predicted"/>
<organism evidence="1 4">
    <name type="scientific">Anaplasma phagocytophilum</name>
    <name type="common">Ehrlichia phagocytophila</name>
    <dbReference type="NCBI Taxonomy" id="948"/>
    <lineage>
        <taxon>Bacteria</taxon>
        <taxon>Pseudomonadati</taxon>
        <taxon>Pseudomonadota</taxon>
        <taxon>Alphaproteobacteria</taxon>
        <taxon>Rickettsiales</taxon>
        <taxon>Anaplasmataceae</taxon>
        <taxon>Anaplasma</taxon>
        <taxon>phagocytophilum group</taxon>
    </lineage>
</organism>
<name>A0AA45UTE1_ANAPH</name>
<dbReference type="AlphaFoldDB" id="A0AA45UTE1"/>
<gene>
    <name evidence="1" type="ORF">ANAPC1_00978</name>
    <name evidence="2" type="ORF">ANAPC1_01080</name>
    <name evidence="3" type="ORF">ANAPC1_01175</name>
</gene>
<comment type="caution">
    <text evidence="1">The sequence shown here is derived from an EMBL/GenBank/DDBJ whole genome shotgun (WGS) entry which is preliminary data.</text>
</comment>
<dbReference type="EMBL" id="FLLR01000076">
    <property type="protein sequence ID" value="SBO14806.1"/>
    <property type="molecule type" value="Genomic_DNA"/>
</dbReference>
<dbReference type="EMBL" id="FLLR01000057">
    <property type="protein sequence ID" value="SBO14717.1"/>
    <property type="molecule type" value="Genomic_DNA"/>
</dbReference>
<protein>
    <submittedName>
        <fullName evidence="1">Uncharacterized protein</fullName>
    </submittedName>
</protein>
<dbReference type="Proteomes" id="UP000078419">
    <property type="component" value="Unassembled WGS sequence"/>
</dbReference>
<evidence type="ECO:0000313" key="2">
    <source>
        <dbReference type="EMBL" id="SBO14717.1"/>
    </source>
</evidence>
<sequence>MKTSTRSIDNNGVCLSSLSTQSSYFQRFLFKDPEERIMTRYLDFNVSILISISNVLALKT</sequence>
<reference evidence="4" key="1">
    <citation type="submission" date="2016-03" db="EMBL/GenBank/DDBJ databases">
        <authorList>
            <person name="Loux Valentin"/>
        </authorList>
    </citation>
    <scope>NUCLEOTIDE SEQUENCE [LARGE SCALE GENOMIC DNA]</scope>
    <source>
        <strain evidence="4">C1</strain>
    </source>
</reference>
<accession>A0AA45UTE1</accession>
<evidence type="ECO:0000313" key="4">
    <source>
        <dbReference type="Proteomes" id="UP000078419"/>
    </source>
</evidence>
<reference evidence="1" key="2">
    <citation type="submission" date="2016-03" db="EMBL/GenBank/DDBJ databases">
        <authorList>
            <person name="Loux V."/>
        </authorList>
    </citation>
    <scope>NUCLEOTIDE SEQUENCE</scope>
    <source>
        <strain evidence="1">C1</strain>
    </source>
</reference>
<evidence type="ECO:0000313" key="3">
    <source>
        <dbReference type="EMBL" id="SBO14806.1"/>
    </source>
</evidence>